<evidence type="ECO:0000256" key="2">
    <source>
        <dbReference type="ARBA" id="ARBA00005504"/>
    </source>
</evidence>
<dbReference type="PANTHER" id="PTHR42864:SF2">
    <property type="entry name" value="LIGHT-INDEPENDENT PROTOCHLOROPHYLLIDE REDUCTASE IRON-SULFUR ATP-BINDING PROTEIN"/>
    <property type="match status" value="1"/>
</dbReference>
<dbReference type="InterPro" id="IPR027417">
    <property type="entry name" value="P-loop_NTPase"/>
</dbReference>
<keyword evidence="4" id="KW-0547">Nucleotide-binding</keyword>
<name>F1CA31_9ZZZZ</name>
<dbReference type="Pfam" id="PF00142">
    <property type="entry name" value="Fer4_NifH"/>
    <property type="match status" value="1"/>
</dbReference>
<proteinExistence type="inferred from homology"/>
<dbReference type="PROSITE" id="PS51026">
    <property type="entry name" value="NIFH_FRXC_3"/>
    <property type="match status" value="1"/>
</dbReference>
<dbReference type="PRINTS" id="PR00091">
    <property type="entry name" value="NITROGNASEII"/>
</dbReference>
<keyword evidence="3" id="KW-0479">Metal-binding</keyword>
<dbReference type="EMBL" id="HQ223771">
    <property type="protein sequence ID" value="ADX43031.1"/>
    <property type="molecule type" value="Genomic_DNA"/>
</dbReference>
<dbReference type="InterPro" id="IPR000392">
    <property type="entry name" value="NifH/frxC"/>
</dbReference>
<dbReference type="Gene3D" id="3.40.50.300">
    <property type="entry name" value="P-loop containing nucleotide triphosphate hydrolases"/>
    <property type="match status" value="1"/>
</dbReference>
<dbReference type="GO" id="GO:0046872">
    <property type="term" value="F:metal ion binding"/>
    <property type="evidence" value="ECO:0007669"/>
    <property type="project" value="UniProtKB-KW"/>
</dbReference>
<feature type="non-terminal residue" evidence="6">
    <location>
        <position position="1"/>
    </location>
</feature>
<evidence type="ECO:0000256" key="5">
    <source>
        <dbReference type="ARBA" id="ARBA00022840"/>
    </source>
</evidence>
<feature type="non-terminal residue" evidence="6">
    <location>
        <position position="131"/>
    </location>
</feature>
<comment type="similarity">
    <text evidence="2">Belongs to the NifH/BchL/ChlL family.</text>
</comment>
<dbReference type="GO" id="GO:0005524">
    <property type="term" value="F:ATP binding"/>
    <property type="evidence" value="ECO:0007669"/>
    <property type="project" value="UniProtKB-KW"/>
</dbReference>
<protein>
    <submittedName>
        <fullName evidence="6">Putative nitrogenase reductase</fullName>
    </submittedName>
</protein>
<evidence type="ECO:0000256" key="3">
    <source>
        <dbReference type="ARBA" id="ARBA00022723"/>
    </source>
</evidence>
<dbReference type="PANTHER" id="PTHR42864">
    <property type="entry name" value="LIGHT-INDEPENDENT PROTOCHLOROPHYLLIDE REDUCTASE IRON-SULFUR ATP-BINDING PROTEIN"/>
    <property type="match status" value="1"/>
</dbReference>
<accession>F1CA31</accession>
<dbReference type="SUPFAM" id="SSF52540">
    <property type="entry name" value="P-loop containing nucleoside triphosphate hydrolases"/>
    <property type="match status" value="1"/>
</dbReference>
<evidence type="ECO:0000256" key="4">
    <source>
        <dbReference type="ARBA" id="ARBA00022741"/>
    </source>
</evidence>
<sequence length="131" mass="13952">GKGGIGKSTIACNLSIALTEVGERVFQIGCSANSDSTSLLLGGKLLRPTIMDQVMEGKINKPFMNECICEGYRGILCAEVGNPDPTEGCFGRGILLALELITRHRVLEEKAITFLIYDVIGDVVCGGFAMP</sequence>
<keyword evidence="5" id="KW-0067">ATP-binding</keyword>
<dbReference type="GO" id="GO:0016491">
    <property type="term" value="F:oxidoreductase activity"/>
    <property type="evidence" value="ECO:0007669"/>
    <property type="project" value="InterPro"/>
</dbReference>
<reference evidence="6" key="1">
    <citation type="journal article" date="2013" name="Appl. Environ. Microbiol.">
        <title>Environment-Dependent Distribution of the Sediment nifH-Harboring Microbiota in the Northern South China Sea.</title>
        <authorList>
            <person name="Dang H."/>
            <person name="Yang J."/>
            <person name="Li J."/>
            <person name="Luan X."/>
            <person name="Zhang Y."/>
            <person name="Gu G."/>
            <person name="Xue R."/>
            <person name="Zong M."/>
            <person name="Klotz M.G."/>
        </authorList>
    </citation>
    <scope>NUCLEOTIDE SEQUENCE</scope>
</reference>
<organism evidence="6">
    <name type="scientific">uncultured microorganism</name>
    <dbReference type="NCBI Taxonomy" id="358574"/>
    <lineage>
        <taxon>unclassified sequences</taxon>
        <taxon>environmental samples</taxon>
    </lineage>
</organism>
<gene>
    <name evidence="6" type="primary">nifH</name>
</gene>
<comment type="cofactor">
    <cofactor evidence="1">
        <name>[4Fe-4S] cluster</name>
        <dbReference type="ChEBI" id="CHEBI:49883"/>
    </cofactor>
</comment>
<dbReference type="AlphaFoldDB" id="F1CA31"/>
<evidence type="ECO:0000313" key="6">
    <source>
        <dbReference type="EMBL" id="ADX43031.1"/>
    </source>
</evidence>
<evidence type="ECO:0000256" key="1">
    <source>
        <dbReference type="ARBA" id="ARBA00001966"/>
    </source>
</evidence>